<evidence type="ECO:0000313" key="3">
    <source>
        <dbReference type="Proteomes" id="UP000784294"/>
    </source>
</evidence>
<keyword evidence="3" id="KW-1185">Reference proteome</keyword>
<name>A0A3S5FD95_9PLAT</name>
<dbReference type="AlphaFoldDB" id="A0A3S5FD95"/>
<gene>
    <name evidence="2" type="ORF">PXEA_LOCUS10910</name>
</gene>
<organism evidence="2 3">
    <name type="scientific">Protopolystoma xenopodis</name>
    <dbReference type="NCBI Taxonomy" id="117903"/>
    <lineage>
        <taxon>Eukaryota</taxon>
        <taxon>Metazoa</taxon>
        <taxon>Spiralia</taxon>
        <taxon>Lophotrochozoa</taxon>
        <taxon>Platyhelminthes</taxon>
        <taxon>Monogenea</taxon>
        <taxon>Polyopisthocotylea</taxon>
        <taxon>Polystomatidea</taxon>
        <taxon>Polystomatidae</taxon>
        <taxon>Protopolystoma</taxon>
    </lineage>
</organism>
<evidence type="ECO:0000313" key="2">
    <source>
        <dbReference type="EMBL" id="VEL17470.1"/>
    </source>
</evidence>
<sequence>MIFFLITHFSLPSDCVAPWARRGALGLARHVRQIVLRPHFDADRLASRRVITTATSASAAAAAASGLTGSVSSSATGTSGLGRTTSSATAGGISSSSSTLPSSNQSHFESLSRHQRNWMLDIVFEGPLHTHPHTCLGAGRPPLSARRQVANTHENANTGDIALPSSGLITEPCWPIRGISQWNSNSSHQPANCQLYGRRSHPRNRDRYHMCRRLLSSRPTKVLQHQTAEWPAGRLEDLAQVVAYVQLEWASLAAMHTLCQPIIRRPSYPVLNLPQIQPELRFYVGYLITAVKLKCHLSTTSR</sequence>
<feature type="compositionally biased region" description="Low complexity" evidence="1">
    <location>
        <begin position="69"/>
        <end position="99"/>
    </location>
</feature>
<comment type="caution">
    <text evidence="2">The sequence shown here is derived from an EMBL/GenBank/DDBJ whole genome shotgun (WGS) entry which is preliminary data.</text>
</comment>
<reference evidence="2" key="1">
    <citation type="submission" date="2018-11" db="EMBL/GenBank/DDBJ databases">
        <authorList>
            <consortium name="Pathogen Informatics"/>
        </authorList>
    </citation>
    <scope>NUCLEOTIDE SEQUENCE</scope>
</reference>
<feature type="region of interest" description="Disordered" evidence="1">
    <location>
        <begin position="69"/>
        <end position="108"/>
    </location>
</feature>
<evidence type="ECO:0000256" key="1">
    <source>
        <dbReference type="SAM" id="MobiDB-lite"/>
    </source>
</evidence>
<dbReference type="Proteomes" id="UP000784294">
    <property type="component" value="Unassembled WGS sequence"/>
</dbReference>
<proteinExistence type="predicted"/>
<accession>A0A3S5FD95</accession>
<dbReference type="EMBL" id="CAAALY010032758">
    <property type="protein sequence ID" value="VEL17470.1"/>
    <property type="molecule type" value="Genomic_DNA"/>
</dbReference>
<protein>
    <submittedName>
        <fullName evidence="2">Uncharacterized protein</fullName>
    </submittedName>
</protein>